<dbReference type="GO" id="GO:0005524">
    <property type="term" value="F:ATP binding"/>
    <property type="evidence" value="ECO:0007669"/>
    <property type="project" value="UniProtKB-UniRule"/>
</dbReference>
<keyword evidence="6 7" id="KW-0067">ATP-binding</keyword>
<evidence type="ECO:0000256" key="5">
    <source>
        <dbReference type="ARBA" id="ARBA00022741"/>
    </source>
</evidence>
<reference evidence="10 11" key="1">
    <citation type="submission" date="2017-01" db="EMBL/GenBank/DDBJ databases">
        <authorList>
            <person name="Mah S.A."/>
            <person name="Swanson W.J."/>
            <person name="Moy G.W."/>
            <person name="Vacquier V.D."/>
        </authorList>
    </citation>
    <scope>NUCLEOTIDE SEQUENCE [LARGE SCALE GENOMIC DNA]</scope>
    <source>
        <strain evidence="10">PDD-32b-74</strain>
    </source>
</reference>
<organism evidence="10 11">
    <name type="scientific">Pseudomonas syringae</name>
    <dbReference type="NCBI Taxonomy" id="317"/>
    <lineage>
        <taxon>Bacteria</taxon>
        <taxon>Pseudomonadati</taxon>
        <taxon>Pseudomonadota</taxon>
        <taxon>Gammaproteobacteria</taxon>
        <taxon>Pseudomonadales</taxon>
        <taxon>Pseudomonadaceae</taxon>
        <taxon>Pseudomonas</taxon>
    </lineage>
</organism>
<dbReference type="InterPro" id="IPR050512">
    <property type="entry name" value="Sulf_AdTrans/APS_kinase"/>
</dbReference>
<evidence type="ECO:0000256" key="1">
    <source>
        <dbReference type="ARBA" id="ARBA00001823"/>
    </source>
</evidence>
<dbReference type="RefSeq" id="WP_256899034.1">
    <property type="nucleotide sequence ID" value="NZ_MTSA01000017.1"/>
</dbReference>
<comment type="similarity">
    <text evidence="7 8">Belongs to the APS kinase family.</text>
</comment>
<keyword evidence="7" id="KW-0597">Phosphoprotein</keyword>
<keyword evidence="4 7" id="KW-0808">Transferase</keyword>
<sequence length="197" mass="21189">MNASTHSAPGCETEQAARRHTAITLWFTGLSASGKSTIACGLEQRLSLAGRAVVVLDGDQLRRGLNSNLGFSAADRRENIRRTAEVAKILNEAGLTVIAALISPSCEDRAMAREIIGPNALREIYISTPLATCEQRDPKGLYARARANELPDFTGISSPYEPPASPDLRLDTSRMSVEDCVLQIDSLLKRDAGLPPS</sequence>
<dbReference type="HAMAP" id="MF_00065">
    <property type="entry name" value="Adenylyl_sulf_kinase"/>
    <property type="match status" value="1"/>
</dbReference>
<accession>A0A244EM05</accession>
<dbReference type="Pfam" id="PF01583">
    <property type="entry name" value="APS_kinase"/>
    <property type="match status" value="1"/>
</dbReference>
<keyword evidence="5 7" id="KW-0547">Nucleotide-binding</keyword>
<feature type="domain" description="APS kinase" evidence="9">
    <location>
        <begin position="22"/>
        <end position="171"/>
    </location>
</feature>
<dbReference type="GO" id="GO:0010134">
    <property type="term" value="P:sulfate assimilation via adenylyl sulfate reduction"/>
    <property type="evidence" value="ECO:0007669"/>
    <property type="project" value="TreeGrafter"/>
</dbReference>
<dbReference type="InterPro" id="IPR059117">
    <property type="entry name" value="APS_kinase_dom"/>
</dbReference>
<evidence type="ECO:0000259" key="9">
    <source>
        <dbReference type="Pfam" id="PF01583"/>
    </source>
</evidence>
<comment type="function">
    <text evidence="7 8">Catalyzes the synthesis of activated sulfate.</text>
</comment>
<evidence type="ECO:0000256" key="8">
    <source>
        <dbReference type="RuleBase" id="RU004347"/>
    </source>
</evidence>
<dbReference type="InterPro" id="IPR027417">
    <property type="entry name" value="P-loop_NTPase"/>
</dbReference>
<dbReference type="Gene3D" id="3.40.50.300">
    <property type="entry name" value="P-loop containing nucleotide triphosphate hydrolases"/>
    <property type="match status" value="1"/>
</dbReference>
<dbReference type="GO" id="GO:0004020">
    <property type="term" value="F:adenylylsulfate kinase activity"/>
    <property type="evidence" value="ECO:0007669"/>
    <property type="project" value="UniProtKB-UniRule"/>
</dbReference>
<evidence type="ECO:0000256" key="6">
    <source>
        <dbReference type="ARBA" id="ARBA00022840"/>
    </source>
</evidence>
<evidence type="ECO:0000313" key="11">
    <source>
        <dbReference type="Proteomes" id="UP000195128"/>
    </source>
</evidence>
<evidence type="ECO:0000256" key="3">
    <source>
        <dbReference type="ARBA" id="ARBA00012121"/>
    </source>
</evidence>
<dbReference type="Proteomes" id="UP000195128">
    <property type="component" value="Unassembled WGS sequence"/>
</dbReference>
<gene>
    <name evidence="7" type="primary">cysC</name>
    <name evidence="10" type="ORF">BW686_20545</name>
</gene>
<dbReference type="SUPFAM" id="SSF52540">
    <property type="entry name" value="P-loop containing nucleoside triphosphate hydrolases"/>
    <property type="match status" value="1"/>
</dbReference>
<dbReference type="AlphaFoldDB" id="A0A244EM05"/>
<name>A0A244EM05_PSESX</name>
<comment type="caution">
    <text evidence="10">The sequence shown here is derived from an EMBL/GenBank/DDBJ whole genome shotgun (WGS) entry which is preliminary data.</text>
</comment>
<dbReference type="EMBL" id="MTSA01000017">
    <property type="protein sequence ID" value="OUM05513.1"/>
    <property type="molecule type" value="Genomic_DNA"/>
</dbReference>
<comment type="pathway">
    <text evidence="2 7 8">Sulfur metabolism; hydrogen sulfide biosynthesis; sulfite from sulfate: step 2/3.</text>
</comment>
<evidence type="ECO:0000256" key="2">
    <source>
        <dbReference type="ARBA" id="ARBA00004806"/>
    </source>
</evidence>
<evidence type="ECO:0000313" key="10">
    <source>
        <dbReference type="EMBL" id="OUM05513.1"/>
    </source>
</evidence>
<dbReference type="EC" id="2.7.1.25" evidence="3 7"/>
<evidence type="ECO:0000256" key="7">
    <source>
        <dbReference type="HAMAP-Rule" id="MF_00065"/>
    </source>
</evidence>
<dbReference type="PANTHER" id="PTHR42700:SF1">
    <property type="entry name" value="SULFATE ADENYLYLTRANSFERASE"/>
    <property type="match status" value="1"/>
</dbReference>
<dbReference type="GO" id="GO:0019379">
    <property type="term" value="P:sulfate assimilation, phosphoadenylyl sulfate reduction by phosphoadenylyl-sulfate reductase (thioredoxin)"/>
    <property type="evidence" value="ECO:0007669"/>
    <property type="project" value="TreeGrafter"/>
</dbReference>
<dbReference type="GO" id="GO:0005737">
    <property type="term" value="C:cytoplasm"/>
    <property type="evidence" value="ECO:0007669"/>
    <property type="project" value="TreeGrafter"/>
</dbReference>
<feature type="active site" description="Phosphoserine intermediate" evidence="7">
    <location>
        <position position="103"/>
    </location>
</feature>
<dbReference type="UniPathway" id="UPA00140">
    <property type="reaction ID" value="UER00205"/>
</dbReference>
<evidence type="ECO:0000256" key="4">
    <source>
        <dbReference type="ARBA" id="ARBA00022679"/>
    </source>
</evidence>
<dbReference type="InterPro" id="IPR002891">
    <property type="entry name" value="APS"/>
</dbReference>
<dbReference type="CDD" id="cd02027">
    <property type="entry name" value="APSK"/>
    <property type="match status" value="1"/>
</dbReference>
<proteinExistence type="inferred from homology"/>
<dbReference type="NCBIfam" id="TIGR00455">
    <property type="entry name" value="apsK"/>
    <property type="match status" value="1"/>
</dbReference>
<dbReference type="GO" id="GO:0070814">
    <property type="term" value="P:hydrogen sulfide biosynthetic process"/>
    <property type="evidence" value="ECO:0007669"/>
    <property type="project" value="UniProtKB-UniRule"/>
</dbReference>
<dbReference type="GO" id="GO:0004781">
    <property type="term" value="F:sulfate adenylyltransferase (ATP) activity"/>
    <property type="evidence" value="ECO:0007669"/>
    <property type="project" value="TreeGrafter"/>
</dbReference>
<dbReference type="NCBIfam" id="NF003013">
    <property type="entry name" value="PRK03846.1"/>
    <property type="match status" value="1"/>
</dbReference>
<feature type="binding site" evidence="7">
    <location>
        <begin position="29"/>
        <end position="36"/>
    </location>
    <ligand>
        <name>ATP</name>
        <dbReference type="ChEBI" id="CHEBI:30616"/>
    </ligand>
</feature>
<comment type="catalytic activity">
    <reaction evidence="1 7 8">
        <text>adenosine 5'-phosphosulfate + ATP = 3'-phosphoadenylyl sulfate + ADP + H(+)</text>
        <dbReference type="Rhea" id="RHEA:24152"/>
        <dbReference type="ChEBI" id="CHEBI:15378"/>
        <dbReference type="ChEBI" id="CHEBI:30616"/>
        <dbReference type="ChEBI" id="CHEBI:58243"/>
        <dbReference type="ChEBI" id="CHEBI:58339"/>
        <dbReference type="ChEBI" id="CHEBI:456216"/>
        <dbReference type="EC" id="2.7.1.25"/>
    </reaction>
</comment>
<dbReference type="PANTHER" id="PTHR42700">
    <property type="entry name" value="SULFATE ADENYLYLTRANSFERASE"/>
    <property type="match status" value="1"/>
</dbReference>
<keyword evidence="7 8" id="KW-0418">Kinase</keyword>
<protein>
    <recommendedName>
        <fullName evidence="3 7">Adenylyl-sulfate kinase</fullName>
        <ecNumber evidence="3 7">2.7.1.25</ecNumber>
    </recommendedName>
    <alternativeName>
        <fullName evidence="7">APS kinase</fullName>
    </alternativeName>
    <alternativeName>
        <fullName evidence="7">ATP adenosine-5'-phosphosulfate 3'-phosphotransferase</fullName>
    </alternativeName>
    <alternativeName>
        <fullName evidence="7">Adenosine-5'-phosphosulfate kinase</fullName>
    </alternativeName>
</protein>